<proteinExistence type="predicted"/>
<comment type="caution">
    <text evidence="1">The sequence shown here is derived from an EMBL/GenBank/DDBJ whole genome shotgun (WGS) entry which is preliminary data.</text>
</comment>
<evidence type="ECO:0000313" key="2">
    <source>
        <dbReference type="Proteomes" id="UP000383932"/>
    </source>
</evidence>
<dbReference type="GO" id="GO:0003964">
    <property type="term" value="F:RNA-directed DNA polymerase activity"/>
    <property type="evidence" value="ECO:0007669"/>
    <property type="project" value="UniProtKB-KW"/>
</dbReference>
<gene>
    <name evidence="1" type="ORF">CTheo_7185</name>
</gene>
<sequence>MAFVQPLLDLGDHDLHMLWKDIPTLESAFMKNFMRTNHGFASSQIKDCVANSTAAPDRRPRDHIRIHTSFELMLLLSVVGIHS</sequence>
<protein>
    <submittedName>
        <fullName evidence="1">Reverse transcriptase from transposon X-element protein</fullName>
    </submittedName>
</protein>
<dbReference type="Proteomes" id="UP000383932">
    <property type="component" value="Unassembled WGS sequence"/>
</dbReference>
<keyword evidence="1" id="KW-0548">Nucleotidyltransferase</keyword>
<reference evidence="1 2" key="1">
    <citation type="journal article" date="2019" name="Fungal Biol. Biotechnol.">
        <title>Draft genome sequence of fastidious pathogen Ceratobasidium theobromae, which causes vascular-streak dieback in Theobroma cacao.</title>
        <authorList>
            <person name="Ali S.S."/>
            <person name="Asman A."/>
            <person name="Shao J."/>
            <person name="Firmansyah A.P."/>
            <person name="Susilo A.W."/>
            <person name="Rosmana A."/>
            <person name="McMahon P."/>
            <person name="Junaid M."/>
            <person name="Guest D."/>
            <person name="Kheng T.Y."/>
            <person name="Meinhardt L.W."/>
            <person name="Bailey B.A."/>
        </authorList>
    </citation>
    <scope>NUCLEOTIDE SEQUENCE [LARGE SCALE GENOMIC DNA]</scope>
    <source>
        <strain evidence="1 2">CT2</strain>
    </source>
</reference>
<evidence type="ECO:0000313" key="1">
    <source>
        <dbReference type="EMBL" id="KAB5589372.1"/>
    </source>
</evidence>
<organism evidence="1 2">
    <name type="scientific">Ceratobasidium theobromae</name>
    <dbReference type="NCBI Taxonomy" id="1582974"/>
    <lineage>
        <taxon>Eukaryota</taxon>
        <taxon>Fungi</taxon>
        <taxon>Dikarya</taxon>
        <taxon>Basidiomycota</taxon>
        <taxon>Agaricomycotina</taxon>
        <taxon>Agaricomycetes</taxon>
        <taxon>Cantharellales</taxon>
        <taxon>Ceratobasidiaceae</taxon>
        <taxon>Ceratobasidium</taxon>
    </lineage>
</organism>
<keyword evidence="1" id="KW-0695">RNA-directed DNA polymerase</keyword>
<dbReference type="EMBL" id="SSOP01000279">
    <property type="protein sequence ID" value="KAB5589372.1"/>
    <property type="molecule type" value="Genomic_DNA"/>
</dbReference>
<dbReference type="AlphaFoldDB" id="A0A5N5QCA5"/>
<accession>A0A5N5QCA5</accession>
<keyword evidence="2" id="KW-1185">Reference proteome</keyword>
<keyword evidence="1" id="KW-0808">Transferase</keyword>
<name>A0A5N5QCA5_9AGAM</name>